<evidence type="ECO:0000313" key="1">
    <source>
        <dbReference type="EMBL" id="KAK2552167.1"/>
    </source>
</evidence>
<dbReference type="EMBL" id="JARQWQ010000089">
    <property type="protein sequence ID" value="KAK2552167.1"/>
    <property type="molecule type" value="Genomic_DNA"/>
</dbReference>
<dbReference type="AlphaFoldDB" id="A0AAD9UWD4"/>
<keyword evidence="2" id="KW-1185">Reference proteome</keyword>
<reference evidence="1" key="1">
    <citation type="journal article" date="2023" name="G3 (Bethesda)">
        <title>Whole genome assembly and annotation of the endangered Caribbean coral Acropora cervicornis.</title>
        <authorList>
            <person name="Selwyn J.D."/>
            <person name="Vollmer S.V."/>
        </authorList>
    </citation>
    <scope>NUCLEOTIDE SEQUENCE</scope>
    <source>
        <strain evidence="1">K2</strain>
    </source>
</reference>
<comment type="caution">
    <text evidence="1">The sequence shown here is derived from an EMBL/GenBank/DDBJ whole genome shotgun (WGS) entry which is preliminary data.</text>
</comment>
<protein>
    <submittedName>
        <fullName evidence="1">Uncharacterized protein</fullName>
    </submittedName>
</protein>
<organism evidence="1 2">
    <name type="scientific">Acropora cervicornis</name>
    <name type="common">Staghorn coral</name>
    <dbReference type="NCBI Taxonomy" id="6130"/>
    <lineage>
        <taxon>Eukaryota</taxon>
        <taxon>Metazoa</taxon>
        <taxon>Cnidaria</taxon>
        <taxon>Anthozoa</taxon>
        <taxon>Hexacorallia</taxon>
        <taxon>Scleractinia</taxon>
        <taxon>Astrocoeniina</taxon>
        <taxon>Acroporidae</taxon>
        <taxon>Acropora</taxon>
    </lineage>
</organism>
<proteinExistence type="predicted"/>
<accession>A0AAD9UWD4</accession>
<reference evidence="1" key="2">
    <citation type="journal article" date="2023" name="Science">
        <title>Genomic signatures of disease resistance in endangered staghorn corals.</title>
        <authorList>
            <person name="Vollmer S.V."/>
            <person name="Selwyn J.D."/>
            <person name="Despard B.A."/>
            <person name="Roesel C.L."/>
        </authorList>
    </citation>
    <scope>NUCLEOTIDE SEQUENCE</scope>
    <source>
        <strain evidence="1">K2</strain>
    </source>
</reference>
<gene>
    <name evidence="1" type="ORF">P5673_026673</name>
</gene>
<evidence type="ECO:0000313" key="2">
    <source>
        <dbReference type="Proteomes" id="UP001249851"/>
    </source>
</evidence>
<name>A0AAD9UWD4_ACRCE</name>
<dbReference type="Proteomes" id="UP001249851">
    <property type="component" value="Unassembled WGS sequence"/>
</dbReference>
<sequence>MEVTLNESEDGRNSSAVLEEVAGHRPHPTHSNEDGPAASSKFSCVSSLWSVGSASFIADGGRLRLYTPTQEFQNWMETLRNGHEAYGLTEKRLGEIYKCKVRAMDYPSKIKALEQRSSYFGEWQNEVAERLPGKKTASMGKYGTPATKTMENARMTLEGKRRREHGLESRRNEFQFTSVTTLRAEGMFGVYNRDQCIGMCNEIRYRAWIQEEERRVMNTETTVKCHCSTQSGKMIVLLLRKGVKVSGVRQIYKQRPGSLPLYCQKPKATVTLHDQESFPLLQWLDSVKKQNEGKRVERAIGKEPVRKDGVEYLLKGTQEPDSAGMWIPRENVDLALVAAYTRRQRASRCST</sequence>